<keyword evidence="12" id="KW-0325">Glycoprotein</keyword>
<evidence type="ECO:0000256" key="2">
    <source>
        <dbReference type="ARBA" id="ARBA00004609"/>
    </source>
</evidence>
<dbReference type="EC" id="3.2.1.39" evidence="4"/>
<evidence type="ECO:0000256" key="8">
    <source>
        <dbReference type="ARBA" id="ARBA00022801"/>
    </source>
</evidence>
<keyword evidence="7" id="KW-0732">Signal</keyword>
<dbReference type="InterPro" id="IPR000490">
    <property type="entry name" value="Glyco_hydro_17"/>
</dbReference>
<dbReference type="SUPFAM" id="SSF51445">
    <property type="entry name" value="(Trans)glycosidases"/>
    <property type="match status" value="1"/>
</dbReference>
<evidence type="ECO:0000256" key="3">
    <source>
        <dbReference type="ARBA" id="ARBA00008773"/>
    </source>
</evidence>
<keyword evidence="6" id="KW-0449">Lipoprotein</keyword>
<keyword evidence="13" id="KW-0326">Glycosidase</keyword>
<comment type="catalytic activity">
    <reaction evidence="1">
        <text>Hydrolysis of (1-&gt;3)-beta-D-glucosidic linkages in (1-&gt;3)-beta-D-glucans.</text>
        <dbReference type="EC" id="3.2.1.39"/>
    </reaction>
</comment>
<keyword evidence="9" id="KW-0611">Plant defense</keyword>
<dbReference type="Pfam" id="PF07983">
    <property type="entry name" value="X8"/>
    <property type="match status" value="2"/>
</dbReference>
<evidence type="ECO:0000256" key="9">
    <source>
        <dbReference type="ARBA" id="ARBA00022821"/>
    </source>
</evidence>
<dbReference type="FunFam" id="1.20.58.1040:FF:000001">
    <property type="entry name" value="Glucan endo-1,3-beta-glucosidase 4"/>
    <property type="match status" value="1"/>
</dbReference>
<dbReference type="PANTHER" id="PTHR32227">
    <property type="entry name" value="GLUCAN ENDO-1,3-BETA-GLUCOSIDASE BG1-RELATED-RELATED"/>
    <property type="match status" value="1"/>
</dbReference>
<gene>
    <name evidence="16" type="ORF">URODEC1_LOCUS81873</name>
</gene>
<keyword evidence="11" id="KW-1015">Disulfide bond</keyword>
<dbReference type="Gene3D" id="3.20.20.80">
    <property type="entry name" value="Glycosidases"/>
    <property type="match status" value="1"/>
</dbReference>
<dbReference type="GO" id="GO:0098552">
    <property type="term" value="C:side of membrane"/>
    <property type="evidence" value="ECO:0007669"/>
    <property type="project" value="UniProtKB-KW"/>
</dbReference>
<comment type="subcellular location">
    <subcellularLocation>
        <location evidence="2">Cell membrane</location>
        <topology evidence="2">Lipid-anchor</topology>
        <topology evidence="2">GPI-anchor</topology>
    </subcellularLocation>
</comment>
<organism evidence="16 17">
    <name type="scientific">Urochloa decumbens</name>
    <dbReference type="NCBI Taxonomy" id="240449"/>
    <lineage>
        <taxon>Eukaryota</taxon>
        <taxon>Viridiplantae</taxon>
        <taxon>Streptophyta</taxon>
        <taxon>Embryophyta</taxon>
        <taxon>Tracheophyta</taxon>
        <taxon>Spermatophyta</taxon>
        <taxon>Magnoliopsida</taxon>
        <taxon>Liliopsida</taxon>
        <taxon>Poales</taxon>
        <taxon>Poaceae</taxon>
        <taxon>PACMAD clade</taxon>
        <taxon>Panicoideae</taxon>
        <taxon>Panicodae</taxon>
        <taxon>Paniceae</taxon>
        <taxon>Melinidinae</taxon>
        <taxon>Urochloa</taxon>
    </lineage>
</organism>
<reference evidence="17" key="1">
    <citation type="submission" date="2024-06" db="EMBL/GenBank/DDBJ databases">
        <authorList>
            <person name="Ryan C."/>
        </authorList>
    </citation>
    <scope>NUCLEOTIDE SEQUENCE [LARGE SCALE GENOMIC DNA]</scope>
</reference>
<dbReference type="GO" id="GO:0006952">
    <property type="term" value="P:defense response"/>
    <property type="evidence" value="ECO:0007669"/>
    <property type="project" value="UniProtKB-KW"/>
</dbReference>
<accession>A0ABC9D622</accession>
<feature type="domain" description="X8" evidence="15">
    <location>
        <begin position="505"/>
        <end position="589"/>
    </location>
</feature>
<evidence type="ECO:0000256" key="14">
    <source>
        <dbReference type="RuleBase" id="RU004335"/>
    </source>
</evidence>
<keyword evidence="10" id="KW-0472">Membrane</keyword>
<keyword evidence="6" id="KW-0336">GPI-anchor</keyword>
<evidence type="ECO:0000313" key="17">
    <source>
        <dbReference type="Proteomes" id="UP001497457"/>
    </source>
</evidence>
<dbReference type="GO" id="GO:0009506">
    <property type="term" value="C:plasmodesma"/>
    <property type="evidence" value="ECO:0007669"/>
    <property type="project" value="UniProtKB-ARBA"/>
</dbReference>
<keyword evidence="17" id="KW-1185">Reference proteome</keyword>
<sequence>MRRADLVAWLLSPCEPFARSPLATSSFVILFPAAGEESMAPTRLLVFILGAAMAPLLFVPADAAGQVGVDYGRVANDLPDPATVAQLLKQSGITTVRIYDADEAVLRSLANTGIKVTVMVPNEILADVAGNPSHALDWVRSKVAAFLPATQINGVAVGNEVFKSRPDLNPQLVPAMANVQAALEQLGLAGAVKVTTPIAFDAVVDSFPPSDGRFQDDIAQSVMTPLLGFLQRTGSHLTLNIYPFFAYAAPSSTINLDYALGNPNPGVPDPKTGLVYPTLLDAQLDAAYYATEKLGFSAVQWRTSLTESGWPSGGRWGNSLEAGGVVLRSDAASIANAQAYNNNLINRILSGKTGTPHHPDADMDVYIFALFNENMKGSGPDDIERHFGLFYPNMQKVYEFDFHGGAPPPPSPAPPGAESWCVANAAAGDGRLQAALDYACSHGADCSGIQPGAVCFEPNTLLAHASYAVNSYYQNMGRASGTCDFSGAAHVVFQEPDEICDPNASWCVANAAVGDDRLQAALDYACGHGADCSPIQPGGKCFEPNTMVAHASYAFNSYYQRNHRASGTCDFSGAASLVFKAPKIGNCVLPWKAWIQETTSMSEGSYAAI</sequence>
<dbReference type="GO" id="GO:0042973">
    <property type="term" value="F:glucan endo-1,3-beta-D-glucosidase activity"/>
    <property type="evidence" value="ECO:0007669"/>
    <property type="project" value="UniProtKB-EC"/>
</dbReference>
<dbReference type="Gene3D" id="1.20.58.1040">
    <property type="match status" value="2"/>
</dbReference>
<evidence type="ECO:0000256" key="4">
    <source>
        <dbReference type="ARBA" id="ARBA00012780"/>
    </source>
</evidence>
<dbReference type="SMART" id="SM00768">
    <property type="entry name" value="X8"/>
    <property type="match status" value="2"/>
</dbReference>
<proteinExistence type="inferred from homology"/>
<reference evidence="16 17" key="2">
    <citation type="submission" date="2024-10" db="EMBL/GenBank/DDBJ databases">
        <authorList>
            <person name="Ryan C."/>
        </authorList>
    </citation>
    <scope>NUCLEOTIDE SEQUENCE [LARGE SCALE GENOMIC DNA]</scope>
</reference>
<evidence type="ECO:0000256" key="13">
    <source>
        <dbReference type="ARBA" id="ARBA00023295"/>
    </source>
</evidence>
<dbReference type="InterPro" id="IPR012946">
    <property type="entry name" value="X8"/>
</dbReference>
<protein>
    <recommendedName>
        <fullName evidence="4">glucan endo-1,3-beta-D-glucosidase</fullName>
        <ecNumber evidence="4">3.2.1.39</ecNumber>
    </recommendedName>
</protein>
<keyword evidence="5" id="KW-1003">Cell membrane</keyword>
<evidence type="ECO:0000256" key="5">
    <source>
        <dbReference type="ARBA" id="ARBA00022475"/>
    </source>
</evidence>
<keyword evidence="8" id="KW-0378">Hydrolase</keyword>
<dbReference type="AlphaFoldDB" id="A0ABC9D622"/>
<dbReference type="Proteomes" id="UP001497457">
    <property type="component" value="Chromosome 31b"/>
</dbReference>
<dbReference type="FunFam" id="3.20.20.80:FF:000002">
    <property type="entry name" value="Glucan endo-1,3-beta-glucosidase 3"/>
    <property type="match status" value="1"/>
</dbReference>
<evidence type="ECO:0000256" key="11">
    <source>
        <dbReference type="ARBA" id="ARBA00023157"/>
    </source>
</evidence>
<dbReference type="InterPro" id="IPR017853">
    <property type="entry name" value="GH"/>
</dbReference>
<evidence type="ECO:0000256" key="10">
    <source>
        <dbReference type="ARBA" id="ARBA00023136"/>
    </source>
</evidence>
<feature type="domain" description="X8" evidence="15">
    <location>
        <begin position="419"/>
        <end position="502"/>
    </location>
</feature>
<name>A0ABC9D622_9POAL</name>
<dbReference type="EMBL" id="OZ075141">
    <property type="protein sequence ID" value="CAL5031748.1"/>
    <property type="molecule type" value="Genomic_DNA"/>
</dbReference>
<dbReference type="FunFam" id="1.20.58.1040:FF:000004">
    <property type="entry name" value="O-Glycosyl hydrolase family 17 protein"/>
    <property type="match status" value="1"/>
</dbReference>
<evidence type="ECO:0000256" key="12">
    <source>
        <dbReference type="ARBA" id="ARBA00023180"/>
    </source>
</evidence>
<evidence type="ECO:0000256" key="1">
    <source>
        <dbReference type="ARBA" id="ARBA00000382"/>
    </source>
</evidence>
<evidence type="ECO:0000313" key="16">
    <source>
        <dbReference type="EMBL" id="CAL5031748.1"/>
    </source>
</evidence>
<dbReference type="GO" id="GO:0005886">
    <property type="term" value="C:plasma membrane"/>
    <property type="evidence" value="ECO:0007669"/>
    <property type="project" value="UniProtKB-SubCell"/>
</dbReference>
<evidence type="ECO:0000259" key="15">
    <source>
        <dbReference type="SMART" id="SM00768"/>
    </source>
</evidence>
<dbReference type="InterPro" id="IPR044965">
    <property type="entry name" value="Glyco_hydro_17_plant"/>
</dbReference>
<evidence type="ECO:0000256" key="6">
    <source>
        <dbReference type="ARBA" id="ARBA00022622"/>
    </source>
</evidence>
<evidence type="ECO:0000256" key="7">
    <source>
        <dbReference type="ARBA" id="ARBA00022729"/>
    </source>
</evidence>
<dbReference type="Pfam" id="PF00332">
    <property type="entry name" value="Glyco_hydro_17"/>
    <property type="match status" value="1"/>
</dbReference>
<comment type="similarity">
    <text evidence="3 14">Belongs to the glycosyl hydrolase 17 family.</text>
</comment>